<feature type="compositionally biased region" description="Polar residues" evidence="1">
    <location>
        <begin position="247"/>
        <end position="265"/>
    </location>
</feature>
<evidence type="ECO:0000313" key="3">
    <source>
        <dbReference type="WBParaSite" id="MBELARI_LOCUS7799"/>
    </source>
</evidence>
<feature type="region of interest" description="Disordered" evidence="1">
    <location>
        <begin position="442"/>
        <end position="508"/>
    </location>
</feature>
<evidence type="ECO:0000313" key="2">
    <source>
        <dbReference type="Proteomes" id="UP000887575"/>
    </source>
</evidence>
<proteinExistence type="predicted"/>
<feature type="compositionally biased region" description="Gly residues" evidence="1">
    <location>
        <begin position="41"/>
        <end position="55"/>
    </location>
</feature>
<accession>A0AAF3FMC3</accession>
<keyword evidence="2" id="KW-1185">Reference proteome</keyword>
<reference evidence="3" key="1">
    <citation type="submission" date="2024-02" db="UniProtKB">
        <authorList>
            <consortium name="WormBaseParasite"/>
        </authorList>
    </citation>
    <scope>IDENTIFICATION</scope>
</reference>
<organism evidence="2 3">
    <name type="scientific">Mesorhabditis belari</name>
    <dbReference type="NCBI Taxonomy" id="2138241"/>
    <lineage>
        <taxon>Eukaryota</taxon>
        <taxon>Metazoa</taxon>
        <taxon>Ecdysozoa</taxon>
        <taxon>Nematoda</taxon>
        <taxon>Chromadorea</taxon>
        <taxon>Rhabditida</taxon>
        <taxon>Rhabditina</taxon>
        <taxon>Rhabditomorpha</taxon>
        <taxon>Rhabditoidea</taxon>
        <taxon>Rhabditidae</taxon>
        <taxon>Mesorhabditinae</taxon>
        <taxon>Mesorhabditis</taxon>
    </lineage>
</organism>
<dbReference type="WBParaSite" id="MBELARI_LOCUS7799">
    <property type="protein sequence ID" value="MBELARI_LOCUS7799"/>
    <property type="gene ID" value="MBELARI_LOCUS7799"/>
</dbReference>
<dbReference type="InterPro" id="IPR013083">
    <property type="entry name" value="Znf_RING/FYVE/PHD"/>
</dbReference>
<dbReference type="AlphaFoldDB" id="A0AAF3FMC3"/>
<feature type="region of interest" description="Disordered" evidence="1">
    <location>
        <begin position="152"/>
        <end position="327"/>
    </location>
</feature>
<feature type="compositionally biased region" description="Low complexity" evidence="1">
    <location>
        <begin position="289"/>
        <end position="327"/>
    </location>
</feature>
<feature type="compositionally biased region" description="Polar residues" evidence="1">
    <location>
        <begin position="272"/>
        <end position="281"/>
    </location>
</feature>
<dbReference type="SUPFAM" id="SSF57903">
    <property type="entry name" value="FYVE/PHD zinc finger"/>
    <property type="match status" value="1"/>
</dbReference>
<evidence type="ECO:0000256" key="1">
    <source>
        <dbReference type="SAM" id="MobiDB-lite"/>
    </source>
</evidence>
<feature type="region of interest" description="Disordered" evidence="1">
    <location>
        <begin position="33"/>
        <end position="55"/>
    </location>
</feature>
<feature type="compositionally biased region" description="Low complexity" evidence="1">
    <location>
        <begin position="444"/>
        <end position="464"/>
    </location>
</feature>
<dbReference type="InterPro" id="IPR011011">
    <property type="entry name" value="Znf_FYVE_PHD"/>
</dbReference>
<feature type="region of interest" description="Disordered" evidence="1">
    <location>
        <begin position="77"/>
        <end position="101"/>
    </location>
</feature>
<protein>
    <submittedName>
        <fullName evidence="3">PHD-type domain-containing protein</fullName>
    </submittedName>
</protein>
<sequence length="742" mass="80793">MVIPLFHFDSKKKRILVYPLNKAHPATLRGMASNAMSQGGSQPGGPGGGPDSHGIYGGQPIPHYAMYPDPSIYHRGQGMSGEGMGMSMGGPGPLPGHPQPGMNPQMAGMHPQDYNMTAAQYQGNYLMHQRQMSLAGFQQQRMVYAPATSAQGMTSPAQGVPQTATPQHGAMGPPQIMPAPPMMRQFSQPNMPMQHAQPNPVPRPRSSHAVAAAQSPQNTRPLPSPMHVPSPLAQDVFTSPNYPSPMQRLTNTPQGTQPMTSTHQTPGGPLSAESNHSSTPGPQHPPQPMQTQTQQQQQHQLAQQHHIQQMQMQSHQASQMHPQMHPSQQQMMQNAHHQGMGSPMQQMHPQIPQMQQMQRIPGPNFPSYTNTEMPPAFPFYMDFHARQDQTFAQQYYLMRRRNLTHEYPKGEKGVIPQEPMTFGYLPDSLFYNAQLAAIVPTPPVSTQTTSTTTTTKGKGTAKAPAQKKPRATAASKNRANSNASTASDPSKLSSPCFPPPGGMLPMGMPQMQPMNGHMMGQGPMGGMQSPMGGPPMANGHVPPGMMMQHPGMMGGMMGPGGQPIGPMGIPLGSPSSHPSPFMNQIHPQPPQHAQHQMNKKPDFSPITPTSTSSEIKQEDMDVQQGYPQQIQHQNGRLQVIKTEYDSMSGQGFGDFNGTMRVFEGDSGSLCCAGCGGRITENDPNVKCCGDNNCGQSYHQKCSKLSDKAFTMLKSEMQCEWICDRCFLRHHPDQHVFPSPIIT</sequence>
<dbReference type="Proteomes" id="UP000887575">
    <property type="component" value="Unassembled WGS sequence"/>
</dbReference>
<feature type="compositionally biased region" description="Gly residues" evidence="1">
    <location>
        <begin position="78"/>
        <end position="91"/>
    </location>
</feature>
<name>A0AAF3FMC3_9BILA</name>
<dbReference type="Gene3D" id="3.30.40.10">
    <property type="entry name" value="Zinc/RING finger domain, C3HC4 (zinc finger)"/>
    <property type="match status" value="1"/>
</dbReference>
<feature type="compositionally biased region" description="Polar residues" evidence="1">
    <location>
        <begin position="152"/>
        <end position="166"/>
    </location>
</feature>
<feature type="compositionally biased region" description="Low complexity" evidence="1">
    <location>
        <begin position="471"/>
        <end position="487"/>
    </location>
</feature>